<gene>
    <name evidence="2" type="ORF">KVV02_000537</name>
</gene>
<sequence length="231" mass="24344">MKGLKGVLTRSKSTGSSDASKKNKNSSPTPAPTVPTEGPKSTTPAATPHSNSSSGSSGSSSKVQVQPDDTLASAPLQNHVATINSTIQNDAPIQSNQQAPLNIIVNNEQTPQQQQQQQQQQPFPMKSVPPAITVMSIDPQLGLHSPPSPATPGRLSGDKEMPKSGPLNRMKNQPLDAIPISKTPRRQRSSRFHVTERVTLEPLQMLDGKSSPSSSGVVPPLPCPSAHSSAH</sequence>
<feature type="compositionally biased region" description="Polar residues" evidence="1">
    <location>
        <begin position="39"/>
        <end position="49"/>
    </location>
</feature>
<feature type="compositionally biased region" description="Polar residues" evidence="1">
    <location>
        <begin position="75"/>
        <end position="111"/>
    </location>
</feature>
<accession>A0A9P8CWK9</accession>
<evidence type="ECO:0000313" key="2">
    <source>
        <dbReference type="EMBL" id="KAG9321291.1"/>
    </source>
</evidence>
<feature type="compositionally biased region" description="Low complexity" evidence="1">
    <location>
        <begin position="112"/>
        <end position="121"/>
    </location>
</feature>
<evidence type="ECO:0000313" key="3">
    <source>
        <dbReference type="Proteomes" id="UP000717515"/>
    </source>
</evidence>
<feature type="compositionally biased region" description="Low complexity" evidence="1">
    <location>
        <begin position="50"/>
        <end position="61"/>
    </location>
</feature>
<reference evidence="2" key="1">
    <citation type="submission" date="2021-07" db="EMBL/GenBank/DDBJ databases">
        <title>Draft genome of Mortierella alpina, strain LL118, isolated from an aspen leaf litter sample.</title>
        <authorList>
            <person name="Yang S."/>
            <person name="Vinatzer B.A."/>
        </authorList>
    </citation>
    <scope>NUCLEOTIDE SEQUENCE</scope>
    <source>
        <strain evidence="2">LL118</strain>
    </source>
</reference>
<evidence type="ECO:0000256" key="1">
    <source>
        <dbReference type="SAM" id="MobiDB-lite"/>
    </source>
</evidence>
<dbReference type="Proteomes" id="UP000717515">
    <property type="component" value="Unassembled WGS sequence"/>
</dbReference>
<organism evidence="2 3">
    <name type="scientific">Mortierella alpina</name>
    <name type="common">Oleaginous fungus</name>
    <name type="synonym">Mortierella renispora</name>
    <dbReference type="NCBI Taxonomy" id="64518"/>
    <lineage>
        <taxon>Eukaryota</taxon>
        <taxon>Fungi</taxon>
        <taxon>Fungi incertae sedis</taxon>
        <taxon>Mucoromycota</taxon>
        <taxon>Mortierellomycotina</taxon>
        <taxon>Mortierellomycetes</taxon>
        <taxon>Mortierellales</taxon>
        <taxon>Mortierellaceae</taxon>
        <taxon>Mortierella</taxon>
    </lineage>
</organism>
<proteinExistence type="predicted"/>
<feature type="region of interest" description="Disordered" evidence="1">
    <location>
        <begin position="1"/>
        <end position="231"/>
    </location>
</feature>
<comment type="caution">
    <text evidence="2">The sequence shown here is derived from an EMBL/GenBank/DDBJ whole genome shotgun (WGS) entry which is preliminary data.</text>
</comment>
<dbReference type="AlphaFoldDB" id="A0A9P8CWK9"/>
<name>A0A9P8CWK9_MORAP</name>
<protein>
    <submittedName>
        <fullName evidence="2">Uncharacterized protein</fullName>
    </submittedName>
</protein>
<dbReference type="EMBL" id="JAIFTL010000215">
    <property type="protein sequence ID" value="KAG9321291.1"/>
    <property type="molecule type" value="Genomic_DNA"/>
</dbReference>